<dbReference type="AlphaFoldDB" id="A0A330M0Z5"/>
<gene>
    <name evidence="1" type="ORF">SHEWBE_1114</name>
</gene>
<dbReference type="Proteomes" id="UP000250123">
    <property type="component" value="Chromosome SHEWBE"/>
</dbReference>
<evidence type="ECO:0000313" key="2">
    <source>
        <dbReference type="Proteomes" id="UP000250123"/>
    </source>
</evidence>
<evidence type="ECO:0000313" key="1">
    <source>
        <dbReference type="EMBL" id="SQH75083.1"/>
    </source>
</evidence>
<accession>A0A330M0Z5</accession>
<dbReference type="RefSeq" id="WP_112351736.1">
    <property type="nucleotide sequence ID" value="NZ_LS483452.1"/>
</dbReference>
<name>A0A330M0Z5_9GAMM</name>
<dbReference type="EMBL" id="LS483452">
    <property type="protein sequence ID" value="SQH75083.1"/>
    <property type="molecule type" value="Genomic_DNA"/>
</dbReference>
<reference evidence="2" key="1">
    <citation type="submission" date="2018-06" db="EMBL/GenBank/DDBJ databases">
        <authorList>
            <person name="Cea G.-C."/>
            <person name="William W."/>
        </authorList>
    </citation>
    <scope>NUCLEOTIDE SEQUENCE [LARGE SCALE GENOMIC DNA]</scope>
    <source>
        <strain evidence="2">DB21MT-2</strain>
    </source>
</reference>
<organism evidence="1 2">
    <name type="scientific">Shewanella benthica</name>
    <dbReference type="NCBI Taxonomy" id="43661"/>
    <lineage>
        <taxon>Bacteria</taxon>
        <taxon>Pseudomonadati</taxon>
        <taxon>Pseudomonadota</taxon>
        <taxon>Gammaproteobacteria</taxon>
        <taxon>Alteromonadales</taxon>
        <taxon>Shewanellaceae</taxon>
        <taxon>Shewanella</taxon>
    </lineage>
</organism>
<sequence length="90" mass="10296">MSVFAVIATDTKDGNVKRLEQLITTQYVDDAFKLKANIWLVYEKDVSQPKAVFSRLLGEDNSVACLIVPFDSYWGVQQKPTWDWLKNKGL</sequence>
<dbReference type="KEGG" id="sbk:SHEWBE_1114"/>
<protein>
    <submittedName>
        <fullName evidence="1">Uncharacterized protein</fullName>
    </submittedName>
</protein>
<proteinExistence type="predicted"/>